<evidence type="ECO:0000259" key="3">
    <source>
        <dbReference type="PROSITE" id="PS50893"/>
    </source>
</evidence>
<dbReference type="InterPro" id="IPR027417">
    <property type="entry name" value="P-loop_NTPase"/>
</dbReference>
<dbReference type="InterPro" id="IPR017871">
    <property type="entry name" value="ABC_transporter-like_CS"/>
</dbReference>
<dbReference type="GO" id="GO:0005524">
    <property type="term" value="F:ATP binding"/>
    <property type="evidence" value="ECO:0007669"/>
    <property type="project" value="UniProtKB-KW"/>
</dbReference>
<dbReference type="PANTHER" id="PTHR43790">
    <property type="entry name" value="CARBOHYDRATE TRANSPORT ATP-BINDING PROTEIN MG119-RELATED"/>
    <property type="match status" value="1"/>
</dbReference>
<dbReference type="PANTHER" id="PTHR43790:SF4">
    <property type="entry name" value="GUANOSINE IMPORT ATP-BINDING PROTEIN NUPO"/>
    <property type="match status" value="1"/>
</dbReference>
<sequence length="403" mass="44680">MLGENGAGKSTLVKVLYGLLDPDEGHINFNNEILKINSPSEARKKGIGMVFQHFSLFESLTVRDNLILGIDENISYSKLQQQLENISSKYNLPLDLEAPITSLSAGEKQRVEIVRILLQDPQLLIMDEPTSVLTPQEVESLFITLNALVKEGRTILYITHKLEEVITLCNEVTIMRNGKVIDSCSTENQTAKSLATKMLGQKLDELKTDYTHINDFINFKAKKISCKFNDPFFTDLKNISFAVKEGEIFGIAGVAGNGQSELMDILIGENCSIDSGEIIFKKTNIESLNPQRRRDLSIAFVPENRLGHSAVPELTLSENILLSQFPNNNFSNHGILNNNFIEDHTKEVINNFNVVTPGSDVKASSLSGGNLQKFVIGREISSNPKLLIISHPTWGIDAGAEYS</sequence>
<dbReference type="PROSITE" id="PS00211">
    <property type="entry name" value="ABC_TRANSPORTER_1"/>
    <property type="match status" value="1"/>
</dbReference>
<dbReference type="GO" id="GO:0016887">
    <property type="term" value="F:ATP hydrolysis activity"/>
    <property type="evidence" value="ECO:0007669"/>
    <property type="project" value="InterPro"/>
</dbReference>
<dbReference type="EMBL" id="UINC01042780">
    <property type="protein sequence ID" value="SVB45881.1"/>
    <property type="molecule type" value="Genomic_DNA"/>
</dbReference>
<feature type="non-terminal residue" evidence="4">
    <location>
        <position position="403"/>
    </location>
</feature>
<evidence type="ECO:0000256" key="2">
    <source>
        <dbReference type="ARBA" id="ARBA00022840"/>
    </source>
</evidence>
<reference evidence="4" key="1">
    <citation type="submission" date="2018-05" db="EMBL/GenBank/DDBJ databases">
        <authorList>
            <person name="Lanie J.A."/>
            <person name="Ng W.-L."/>
            <person name="Kazmierczak K.M."/>
            <person name="Andrzejewski T.M."/>
            <person name="Davidsen T.M."/>
            <person name="Wayne K.J."/>
            <person name="Tettelin H."/>
            <person name="Glass J.I."/>
            <person name="Rusch D."/>
            <person name="Podicherti R."/>
            <person name="Tsui H.-C.T."/>
            <person name="Winkler M.E."/>
        </authorList>
    </citation>
    <scope>NUCLEOTIDE SEQUENCE</scope>
</reference>
<dbReference type="InterPro" id="IPR003439">
    <property type="entry name" value="ABC_transporter-like_ATP-bd"/>
</dbReference>
<protein>
    <recommendedName>
        <fullName evidence="3">ABC transporter domain-containing protein</fullName>
    </recommendedName>
</protein>
<evidence type="ECO:0000256" key="1">
    <source>
        <dbReference type="ARBA" id="ARBA00022741"/>
    </source>
</evidence>
<dbReference type="Gene3D" id="3.40.50.300">
    <property type="entry name" value="P-loop containing nucleotide triphosphate hydrolases"/>
    <property type="match status" value="2"/>
</dbReference>
<keyword evidence="1" id="KW-0547">Nucleotide-binding</keyword>
<dbReference type="InterPro" id="IPR050107">
    <property type="entry name" value="ABC_carbohydrate_import_ATPase"/>
</dbReference>
<keyword evidence="2" id="KW-0067">ATP-binding</keyword>
<dbReference type="PROSITE" id="PS50893">
    <property type="entry name" value="ABC_TRANSPORTER_2"/>
    <property type="match status" value="1"/>
</dbReference>
<name>A0A382E7B0_9ZZZZ</name>
<gene>
    <name evidence="4" type="ORF">METZ01_LOCUS198735</name>
</gene>
<dbReference type="CDD" id="cd03216">
    <property type="entry name" value="ABC_Carb_Monos_I"/>
    <property type="match status" value="1"/>
</dbReference>
<proteinExistence type="predicted"/>
<feature type="domain" description="ABC transporter" evidence="3">
    <location>
        <begin position="2"/>
        <end position="202"/>
    </location>
</feature>
<accession>A0A382E7B0</accession>
<evidence type="ECO:0000313" key="4">
    <source>
        <dbReference type="EMBL" id="SVB45881.1"/>
    </source>
</evidence>
<dbReference type="SUPFAM" id="SSF52540">
    <property type="entry name" value="P-loop containing nucleoside triphosphate hydrolases"/>
    <property type="match status" value="2"/>
</dbReference>
<dbReference type="Pfam" id="PF00005">
    <property type="entry name" value="ABC_tran"/>
    <property type="match status" value="2"/>
</dbReference>
<dbReference type="AlphaFoldDB" id="A0A382E7B0"/>
<organism evidence="4">
    <name type="scientific">marine metagenome</name>
    <dbReference type="NCBI Taxonomy" id="408172"/>
    <lineage>
        <taxon>unclassified sequences</taxon>
        <taxon>metagenomes</taxon>
        <taxon>ecological metagenomes</taxon>
    </lineage>
</organism>